<dbReference type="InterPro" id="IPR029000">
    <property type="entry name" value="Cyclophilin-like_dom_sf"/>
</dbReference>
<dbReference type="PROSITE" id="PS50072">
    <property type="entry name" value="CSA_PPIASE_2"/>
    <property type="match status" value="1"/>
</dbReference>
<dbReference type="EMBL" id="KP211814">
    <property type="protein sequence ID" value="ANV79197.1"/>
    <property type="molecule type" value="Genomic_DNA"/>
</dbReference>
<sequence>MKTCVFGMTLLIILVPLSGCTALVDDADNSNNIPMEYSDAILKISHGENKYEVKIKLNHTAAPSHVDNFRKHISGGNYTDSQFHRIIDNFMIQGGDFERNDGSGGYAADWYGICNGAETSKANCPEQMSWNVPDEANNGLRHNPCTISMAKTMQPNSGGSQFFIIPADSYPYHLDGVHTVFGEVIQRCDAITELSEVSTDNRDKPIIPVIIYSAEISETYTEFVDSENELENEQDNCEQVGPGMDLSGIDFTGCDFNNLDLSYSDFTNSILVETNLKNTDFTGAIFVNADFSYSNMEGTILDKINFSDINLDNIQGCASILPSEWHCFEVLFENFWADQVYALFDGNQEYYDRINNLPYDDRENQFFTIIEENGISSDQINFPNYDDYDYFYLGPECVLNGGNIYAIDASSINLSGCNFNNLNIYDSNFSSIKSISTSFESVFIGNSDFSNSDFSNSTFYNVIIDNSDFSNIESTKGYVFFQSGTWYNVTMNDSSFGYFYMYQIYLRDVSIIALNSEYADFNVFTENLTLIDIDVKRIYWQNANNCSTIILDNGSACFDNIIIGPNFNSRYNYIFK</sequence>
<dbReference type="CDD" id="cd00317">
    <property type="entry name" value="cyclophilin"/>
    <property type="match status" value="1"/>
</dbReference>
<dbReference type="InterPro" id="IPR001646">
    <property type="entry name" value="5peptide_repeat"/>
</dbReference>
<dbReference type="AlphaFoldDB" id="A0A1B1TA83"/>
<dbReference type="PANTHER" id="PTHR45625:SF17">
    <property type="entry name" value="PEPTIDYL-PROLYL CIS-TRANS ISOMERASE"/>
    <property type="match status" value="1"/>
</dbReference>
<dbReference type="InterPro" id="IPR002130">
    <property type="entry name" value="Cyclophilin-type_PPIase_dom"/>
</dbReference>
<organism evidence="2">
    <name type="scientific">uncultured Poseidoniia archaeon</name>
    <dbReference type="NCBI Taxonomy" id="1697135"/>
    <lineage>
        <taxon>Archaea</taxon>
        <taxon>Methanobacteriati</taxon>
        <taxon>Thermoplasmatota</taxon>
        <taxon>Candidatus Poseidoniia</taxon>
        <taxon>environmental samples</taxon>
    </lineage>
</organism>
<dbReference type="PRINTS" id="PR00153">
    <property type="entry name" value="CSAPPISMRASE"/>
</dbReference>
<dbReference type="PROSITE" id="PS00170">
    <property type="entry name" value="CSA_PPIASE_1"/>
    <property type="match status" value="1"/>
</dbReference>
<accession>A0A1B1TA83</accession>
<evidence type="ECO:0000259" key="1">
    <source>
        <dbReference type="PROSITE" id="PS50072"/>
    </source>
</evidence>
<dbReference type="GO" id="GO:0003755">
    <property type="term" value="F:peptidyl-prolyl cis-trans isomerase activity"/>
    <property type="evidence" value="ECO:0007669"/>
    <property type="project" value="InterPro"/>
</dbReference>
<dbReference type="PANTHER" id="PTHR45625">
    <property type="entry name" value="PEPTIDYL-PROLYL CIS-TRANS ISOMERASE-RELATED"/>
    <property type="match status" value="1"/>
</dbReference>
<dbReference type="GO" id="GO:0006457">
    <property type="term" value="P:protein folding"/>
    <property type="evidence" value="ECO:0007669"/>
    <property type="project" value="InterPro"/>
</dbReference>
<evidence type="ECO:0000313" key="2">
    <source>
        <dbReference type="EMBL" id="ANV79197.1"/>
    </source>
</evidence>
<protein>
    <recommendedName>
        <fullName evidence="1">PPIase cyclophilin-type domain-containing protein</fullName>
    </recommendedName>
</protein>
<dbReference type="Pfam" id="PF00160">
    <property type="entry name" value="Pro_isomerase"/>
    <property type="match status" value="1"/>
</dbReference>
<dbReference type="InterPro" id="IPR020892">
    <property type="entry name" value="Cyclophilin-type_PPIase_CS"/>
</dbReference>
<reference evidence="2" key="2">
    <citation type="journal article" date="2015" name="ISME J.">
        <title>A new class of marine Euryarchaeota group II from the Mediterranean deep chlorophyll maximum.</title>
        <authorList>
            <person name="Martin-Cuadrado A.B."/>
            <person name="Garcia-Heredia I."/>
            <person name="Molto A.G."/>
            <person name="Lopez-Ubeda R."/>
            <person name="Kimes N."/>
            <person name="Lopez-Garcia P."/>
            <person name="Moreira D."/>
            <person name="Rodriguez-Valera F."/>
        </authorList>
    </citation>
    <scope>NUCLEOTIDE SEQUENCE</scope>
</reference>
<proteinExistence type="predicted"/>
<dbReference type="SUPFAM" id="SSF141571">
    <property type="entry name" value="Pentapeptide repeat-like"/>
    <property type="match status" value="2"/>
</dbReference>
<dbReference type="SUPFAM" id="SSF50891">
    <property type="entry name" value="Cyclophilin-like"/>
    <property type="match status" value="1"/>
</dbReference>
<name>A0A1B1TA83_9ARCH</name>
<dbReference type="Gene3D" id="2.40.100.10">
    <property type="entry name" value="Cyclophilin-like"/>
    <property type="match status" value="1"/>
</dbReference>
<feature type="domain" description="PPIase cyclophilin-type" evidence="1">
    <location>
        <begin position="52"/>
        <end position="216"/>
    </location>
</feature>
<dbReference type="Gene3D" id="2.160.20.80">
    <property type="entry name" value="E3 ubiquitin-protein ligase SopA"/>
    <property type="match status" value="2"/>
</dbReference>
<dbReference type="Pfam" id="PF00805">
    <property type="entry name" value="Pentapeptide"/>
    <property type="match status" value="2"/>
</dbReference>
<reference evidence="2" key="1">
    <citation type="submission" date="2014-11" db="EMBL/GenBank/DDBJ databases">
        <authorList>
            <person name="Zhu J."/>
            <person name="Qi W."/>
            <person name="Song R."/>
        </authorList>
    </citation>
    <scope>NUCLEOTIDE SEQUENCE</scope>
</reference>
<dbReference type="InterPro" id="IPR044666">
    <property type="entry name" value="Cyclophilin_A-like"/>
</dbReference>